<organism evidence="4">
    <name type="scientific">marine metagenome</name>
    <dbReference type="NCBI Taxonomy" id="408172"/>
    <lineage>
        <taxon>unclassified sequences</taxon>
        <taxon>metagenomes</taxon>
        <taxon>ecological metagenomes</taxon>
    </lineage>
</organism>
<dbReference type="InterPro" id="IPR020855">
    <property type="entry name" value="Ureohydrolase_Mn_BS"/>
</dbReference>
<sequence length="234" mass="25030">VLGVPLDLATTNRPGARFGPRAVRAASTNLSWDGASWPWGFDPFLALEVTDCGDCFFDPGHPTEIVPAIEGRATELMSGGASLVSIGGDHFVSYPLLRALHKIHGPVALVHFDAHTDTSRDDGSRMDHGSMFYRAVKEGLVAPQHSVQIGIRTHNPETFGYTIIDADFVHQEGPAAVAQRVLEVVGDHPAYLTFDIDCLDPAFAPGTGTPVAGGLSTWQAQSVLRRLGPIHFVG</sequence>
<dbReference type="SUPFAM" id="SSF52768">
    <property type="entry name" value="Arginase/deacetylase"/>
    <property type="match status" value="1"/>
</dbReference>
<dbReference type="NCBIfam" id="NF002564">
    <property type="entry name" value="PRK02190.1"/>
    <property type="match status" value="1"/>
</dbReference>
<feature type="non-terminal residue" evidence="4">
    <location>
        <position position="1"/>
    </location>
</feature>
<dbReference type="GO" id="GO:0008783">
    <property type="term" value="F:agmatinase activity"/>
    <property type="evidence" value="ECO:0007669"/>
    <property type="project" value="TreeGrafter"/>
</dbReference>
<evidence type="ECO:0008006" key="5">
    <source>
        <dbReference type="Google" id="ProtNLM"/>
    </source>
</evidence>
<evidence type="ECO:0000256" key="3">
    <source>
        <dbReference type="ARBA" id="ARBA00022801"/>
    </source>
</evidence>
<keyword evidence="2" id="KW-0479">Metal-binding</keyword>
<feature type="non-terminal residue" evidence="4">
    <location>
        <position position="234"/>
    </location>
</feature>
<dbReference type="PROSITE" id="PS51409">
    <property type="entry name" value="ARGINASE_2"/>
    <property type="match status" value="1"/>
</dbReference>
<protein>
    <recommendedName>
        <fullName evidence="5">Agmatinase</fullName>
    </recommendedName>
</protein>
<keyword evidence="3" id="KW-0378">Hydrolase</keyword>
<dbReference type="PANTHER" id="PTHR11358">
    <property type="entry name" value="ARGINASE/AGMATINASE"/>
    <property type="match status" value="1"/>
</dbReference>
<gene>
    <name evidence="4" type="ORF">METZ01_LOCUS501219</name>
</gene>
<dbReference type="PROSITE" id="PS01053">
    <property type="entry name" value="ARGINASE_1"/>
    <property type="match status" value="1"/>
</dbReference>
<evidence type="ECO:0000256" key="1">
    <source>
        <dbReference type="ARBA" id="ARBA00009227"/>
    </source>
</evidence>
<proteinExistence type="inferred from homology"/>
<name>A0A383DVY8_9ZZZZ</name>
<evidence type="ECO:0000256" key="2">
    <source>
        <dbReference type="ARBA" id="ARBA00022723"/>
    </source>
</evidence>
<dbReference type="GO" id="GO:0033389">
    <property type="term" value="P:putrescine biosynthetic process from arginine, via agmatine"/>
    <property type="evidence" value="ECO:0007669"/>
    <property type="project" value="TreeGrafter"/>
</dbReference>
<dbReference type="AlphaFoldDB" id="A0A383DVY8"/>
<accession>A0A383DVY8</accession>
<dbReference type="Gene3D" id="3.40.800.10">
    <property type="entry name" value="Ureohydrolase domain"/>
    <property type="match status" value="1"/>
</dbReference>
<dbReference type="NCBIfam" id="TIGR01230">
    <property type="entry name" value="agmatinase"/>
    <property type="match status" value="1"/>
</dbReference>
<dbReference type="InterPro" id="IPR005925">
    <property type="entry name" value="Agmatinase-rel"/>
</dbReference>
<dbReference type="Pfam" id="PF00491">
    <property type="entry name" value="Arginase"/>
    <property type="match status" value="1"/>
</dbReference>
<dbReference type="GO" id="GO:0046872">
    <property type="term" value="F:metal ion binding"/>
    <property type="evidence" value="ECO:0007669"/>
    <property type="project" value="UniProtKB-KW"/>
</dbReference>
<dbReference type="InterPro" id="IPR023696">
    <property type="entry name" value="Ureohydrolase_dom_sf"/>
</dbReference>
<evidence type="ECO:0000313" key="4">
    <source>
        <dbReference type="EMBL" id="SVE48365.1"/>
    </source>
</evidence>
<dbReference type="InterPro" id="IPR006035">
    <property type="entry name" value="Ureohydrolase"/>
</dbReference>
<comment type="similarity">
    <text evidence="1">Belongs to the arginase family. Agmatinase subfamily.</text>
</comment>
<dbReference type="PIRSF" id="PIRSF036979">
    <property type="entry name" value="Arginase"/>
    <property type="match status" value="1"/>
</dbReference>
<reference evidence="4" key="1">
    <citation type="submission" date="2018-05" db="EMBL/GenBank/DDBJ databases">
        <authorList>
            <person name="Lanie J.A."/>
            <person name="Ng W.-L."/>
            <person name="Kazmierczak K.M."/>
            <person name="Andrzejewski T.M."/>
            <person name="Davidsen T.M."/>
            <person name="Wayne K.J."/>
            <person name="Tettelin H."/>
            <person name="Glass J.I."/>
            <person name="Rusch D."/>
            <person name="Podicherti R."/>
            <person name="Tsui H.-C.T."/>
            <person name="Winkler M.E."/>
        </authorList>
    </citation>
    <scope>NUCLEOTIDE SEQUENCE</scope>
</reference>
<dbReference type="PANTHER" id="PTHR11358:SF26">
    <property type="entry name" value="GUANIDINO ACID HYDROLASE, MITOCHONDRIAL"/>
    <property type="match status" value="1"/>
</dbReference>
<dbReference type="EMBL" id="UINC01220448">
    <property type="protein sequence ID" value="SVE48365.1"/>
    <property type="molecule type" value="Genomic_DNA"/>
</dbReference>